<protein>
    <submittedName>
        <fullName evidence="1">Uncharacterized protein</fullName>
    </submittedName>
</protein>
<keyword evidence="2" id="KW-1185">Reference proteome</keyword>
<dbReference type="AlphaFoldDB" id="A0AAV3Q1T5"/>
<comment type="caution">
    <text evidence="1">The sequence shown here is derived from an EMBL/GenBank/DDBJ whole genome shotgun (WGS) entry which is preliminary data.</text>
</comment>
<gene>
    <name evidence="1" type="ORF">LIER_38414</name>
</gene>
<proteinExistence type="predicted"/>
<accession>A0AAV3Q1T5</accession>
<dbReference type="EMBL" id="BAABME010019443">
    <property type="protein sequence ID" value="GAA0157201.1"/>
    <property type="molecule type" value="Genomic_DNA"/>
</dbReference>
<dbReference type="Proteomes" id="UP001454036">
    <property type="component" value="Unassembled WGS sequence"/>
</dbReference>
<evidence type="ECO:0000313" key="1">
    <source>
        <dbReference type="EMBL" id="GAA0157201.1"/>
    </source>
</evidence>
<reference evidence="1 2" key="1">
    <citation type="submission" date="2024-01" db="EMBL/GenBank/DDBJ databases">
        <title>The complete chloroplast genome sequence of Lithospermum erythrorhizon: insights into the phylogenetic relationship among Boraginaceae species and the maternal lineages of purple gromwells.</title>
        <authorList>
            <person name="Okada T."/>
            <person name="Watanabe K."/>
        </authorList>
    </citation>
    <scope>NUCLEOTIDE SEQUENCE [LARGE SCALE GENOMIC DNA]</scope>
</reference>
<sequence length="141" mass="15900">MALLSKQAWRIATDPSSQLVQVYKAKYFPYGNFWNATLGQVPSFTWRSLLSARDLLIKGTRWIVGNGRTIQVWHHRLLPHTHSNKPITPLNADYAHLRVVTLLIMTLGVYLWGESERGTSRKVFEALKLGGDQILVLSSGG</sequence>
<evidence type="ECO:0000313" key="2">
    <source>
        <dbReference type="Proteomes" id="UP001454036"/>
    </source>
</evidence>
<organism evidence="1 2">
    <name type="scientific">Lithospermum erythrorhizon</name>
    <name type="common">Purple gromwell</name>
    <name type="synonym">Lithospermum officinale var. erythrorhizon</name>
    <dbReference type="NCBI Taxonomy" id="34254"/>
    <lineage>
        <taxon>Eukaryota</taxon>
        <taxon>Viridiplantae</taxon>
        <taxon>Streptophyta</taxon>
        <taxon>Embryophyta</taxon>
        <taxon>Tracheophyta</taxon>
        <taxon>Spermatophyta</taxon>
        <taxon>Magnoliopsida</taxon>
        <taxon>eudicotyledons</taxon>
        <taxon>Gunneridae</taxon>
        <taxon>Pentapetalae</taxon>
        <taxon>asterids</taxon>
        <taxon>lamiids</taxon>
        <taxon>Boraginales</taxon>
        <taxon>Boraginaceae</taxon>
        <taxon>Boraginoideae</taxon>
        <taxon>Lithospermeae</taxon>
        <taxon>Lithospermum</taxon>
    </lineage>
</organism>
<name>A0AAV3Q1T5_LITER</name>